<dbReference type="InterPro" id="IPR050860">
    <property type="entry name" value="FeoB_GTPase"/>
</dbReference>
<dbReference type="InterPro" id="IPR011642">
    <property type="entry name" value="Gate_dom"/>
</dbReference>
<keyword evidence="2" id="KW-1133">Transmembrane helix</keyword>
<dbReference type="InterPro" id="IPR030389">
    <property type="entry name" value="G_FEOB_dom"/>
</dbReference>
<sequence length="656" mass="70031">MADERGSLVSCGPHGNAESSDGSGSDARLALVGSPNSGKTTLFNALTGLRAKTGNYPGVTVARYEGRTQVGEHNVLVEDLPGTYSLDAISPDEQIVSDVLDPDDVATETPDGLVVTLDATTLRRSLGMLAQVLSADLPVCVVLTFTDELIRRQGGVDVDAFARAVGVPVVAVVGGRRREIGALRDLLPHPGDWLTPAVVPPTDTREVTAWIESVLTASKYTLPRIDDRTRRIDAVLLHPVWGTIVFFATMFAFFQVIFTVAAPLQDYVQQFFDFLAGQVSEHVDTGWLASFLGDAMIGGVGGVLVFLPQIALLFILIALLEGVGYMARAAFLMDKIMSTAGLEGRAFVALLSSLACAIPGIMATRTLPSTRDRLATMMAAPLMTCSARLPVYILLTGLLVSSSDRVGPFGAQGVIMFALYIGGAVSAMATAWLFSKIGRGTGPLLPFYMEMPPYRLPSVRSMALSVWDACRGFVRKVGVIILLTTAALWLLLNLPVRGDADFRAAGIDPNDDSATSSYVIEHSAGAAVGKFIAPVFEPLGFDWRINIGILASLSARETFVATLGQVGAAENPDDPGNALEQMRVTEGAREGEPLFTAPVLAALMVFFLYALQCMSTIGVMRRESGTWKWPAIAFGYMFVLAWVMAFAAHTVVAAVI</sequence>
<dbReference type="PROSITE" id="PS51711">
    <property type="entry name" value="G_FEOB"/>
    <property type="match status" value="1"/>
</dbReference>
<dbReference type="Gene3D" id="3.40.50.300">
    <property type="entry name" value="P-loop containing nucleotide triphosphate hydrolases"/>
    <property type="match status" value="1"/>
</dbReference>
<feature type="transmembrane region" description="Helical" evidence="2">
    <location>
        <begin position="631"/>
        <end position="655"/>
    </location>
</feature>
<dbReference type="Pfam" id="PF07664">
    <property type="entry name" value="FeoB_C"/>
    <property type="match status" value="1"/>
</dbReference>
<feature type="region of interest" description="Disordered" evidence="1">
    <location>
        <begin position="1"/>
        <end position="31"/>
    </location>
</feature>
<feature type="transmembrane region" description="Helical" evidence="2">
    <location>
        <begin position="240"/>
        <end position="265"/>
    </location>
</feature>
<accession>A0ABQ1UE51</accession>
<organism evidence="4 5">
    <name type="scientific">Williamsia phyllosphaerae</name>
    <dbReference type="NCBI Taxonomy" id="885042"/>
    <lineage>
        <taxon>Bacteria</taxon>
        <taxon>Bacillati</taxon>
        <taxon>Actinomycetota</taxon>
        <taxon>Actinomycetes</taxon>
        <taxon>Mycobacteriales</taxon>
        <taxon>Nocardiaceae</taxon>
        <taxon>Williamsia</taxon>
    </lineage>
</organism>
<dbReference type="Proteomes" id="UP000632454">
    <property type="component" value="Unassembled WGS sequence"/>
</dbReference>
<feature type="transmembrane region" description="Helical" evidence="2">
    <location>
        <begin position="415"/>
        <end position="434"/>
    </location>
</feature>
<evidence type="ECO:0000313" key="5">
    <source>
        <dbReference type="Proteomes" id="UP000632454"/>
    </source>
</evidence>
<dbReference type="EMBL" id="BMCS01000001">
    <property type="protein sequence ID" value="GGF15191.1"/>
    <property type="molecule type" value="Genomic_DNA"/>
</dbReference>
<evidence type="ECO:0000313" key="4">
    <source>
        <dbReference type="EMBL" id="GGF15191.1"/>
    </source>
</evidence>
<evidence type="ECO:0000256" key="1">
    <source>
        <dbReference type="SAM" id="MobiDB-lite"/>
    </source>
</evidence>
<dbReference type="InterPro" id="IPR006073">
    <property type="entry name" value="GTP-bd"/>
</dbReference>
<evidence type="ECO:0000259" key="3">
    <source>
        <dbReference type="PROSITE" id="PS51711"/>
    </source>
</evidence>
<dbReference type="Pfam" id="PF07670">
    <property type="entry name" value="Gate"/>
    <property type="match status" value="2"/>
</dbReference>
<dbReference type="InterPro" id="IPR027417">
    <property type="entry name" value="P-loop_NTPase"/>
</dbReference>
<feature type="domain" description="FeoB-type G" evidence="3">
    <location>
        <begin position="26"/>
        <end position="193"/>
    </location>
</feature>
<dbReference type="Pfam" id="PF02421">
    <property type="entry name" value="FeoB_N"/>
    <property type="match status" value="1"/>
</dbReference>
<dbReference type="SUPFAM" id="SSF52540">
    <property type="entry name" value="P-loop containing nucleoside triphosphate hydrolases"/>
    <property type="match status" value="1"/>
</dbReference>
<proteinExistence type="predicted"/>
<feature type="transmembrane region" description="Helical" evidence="2">
    <location>
        <begin position="374"/>
        <end position="395"/>
    </location>
</feature>
<name>A0ABQ1UE51_9NOCA</name>
<feature type="transmembrane region" description="Helical" evidence="2">
    <location>
        <begin position="599"/>
        <end position="619"/>
    </location>
</feature>
<evidence type="ECO:0000256" key="2">
    <source>
        <dbReference type="SAM" id="Phobius"/>
    </source>
</evidence>
<dbReference type="PANTHER" id="PTHR43185:SF1">
    <property type="entry name" value="FE(2+) TRANSPORTER FEOB"/>
    <property type="match status" value="1"/>
</dbReference>
<gene>
    <name evidence="4" type="ORF">GCM10007298_09040</name>
</gene>
<dbReference type="PRINTS" id="PR00326">
    <property type="entry name" value="GTP1OBG"/>
</dbReference>
<reference evidence="5" key="1">
    <citation type="journal article" date="2019" name="Int. J. Syst. Evol. Microbiol.">
        <title>The Global Catalogue of Microorganisms (GCM) 10K type strain sequencing project: providing services to taxonomists for standard genome sequencing and annotation.</title>
        <authorList>
            <consortium name="The Broad Institute Genomics Platform"/>
            <consortium name="The Broad Institute Genome Sequencing Center for Infectious Disease"/>
            <person name="Wu L."/>
            <person name="Ma J."/>
        </authorList>
    </citation>
    <scope>NUCLEOTIDE SEQUENCE [LARGE SCALE GENOMIC DNA]</scope>
    <source>
        <strain evidence="5">CCM 7855</strain>
    </source>
</reference>
<keyword evidence="2" id="KW-0812">Transmembrane</keyword>
<keyword evidence="5" id="KW-1185">Reference proteome</keyword>
<feature type="transmembrane region" description="Helical" evidence="2">
    <location>
        <begin position="473"/>
        <end position="492"/>
    </location>
</feature>
<protein>
    <submittedName>
        <fullName evidence="4">Ferrous iron transporter B</fullName>
    </submittedName>
</protein>
<dbReference type="InterPro" id="IPR011640">
    <property type="entry name" value="Fe2_transport_prot_B_C"/>
</dbReference>
<feature type="transmembrane region" description="Helical" evidence="2">
    <location>
        <begin position="344"/>
        <end position="362"/>
    </location>
</feature>
<keyword evidence="2" id="KW-0472">Membrane</keyword>
<comment type="caution">
    <text evidence="4">The sequence shown here is derived from an EMBL/GenBank/DDBJ whole genome shotgun (WGS) entry which is preliminary data.</text>
</comment>
<dbReference type="PANTHER" id="PTHR43185">
    <property type="entry name" value="FERROUS IRON TRANSPORT PROTEIN B"/>
    <property type="match status" value="1"/>
</dbReference>